<dbReference type="SUPFAM" id="SSF48452">
    <property type="entry name" value="TPR-like"/>
    <property type="match status" value="1"/>
</dbReference>
<proteinExistence type="predicted"/>
<accession>A0A9E4K167</accession>
<organism evidence="1 2">
    <name type="scientific">Candidatus Thiodiazotropha lotti</name>
    <dbReference type="NCBI Taxonomy" id="2792787"/>
    <lineage>
        <taxon>Bacteria</taxon>
        <taxon>Pseudomonadati</taxon>
        <taxon>Pseudomonadota</taxon>
        <taxon>Gammaproteobacteria</taxon>
        <taxon>Chromatiales</taxon>
        <taxon>Sedimenticolaceae</taxon>
        <taxon>Candidatus Thiodiazotropha</taxon>
    </lineage>
</organism>
<dbReference type="AlphaFoldDB" id="A0A9E4K167"/>
<evidence type="ECO:0000313" key="2">
    <source>
        <dbReference type="Proteomes" id="UP000886687"/>
    </source>
</evidence>
<gene>
    <name evidence="1" type="ORF">JAZ04_02600</name>
</gene>
<dbReference type="EMBL" id="JAEPDI010000001">
    <property type="protein sequence ID" value="MCG7937737.1"/>
    <property type="molecule type" value="Genomic_DNA"/>
</dbReference>
<dbReference type="Proteomes" id="UP000886687">
    <property type="component" value="Unassembled WGS sequence"/>
</dbReference>
<dbReference type="InterPro" id="IPR011990">
    <property type="entry name" value="TPR-like_helical_dom_sf"/>
</dbReference>
<evidence type="ECO:0000313" key="1">
    <source>
        <dbReference type="EMBL" id="MCG7937737.1"/>
    </source>
</evidence>
<protein>
    <submittedName>
        <fullName evidence="1">DUF924 domain-containing protein</fullName>
    </submittedName>
</protein>
<dbReference type="Pfam" id="PF06041">
    <property type="entry name" value="DUF924"/>
    <property type="match status" value="1"/>
</dbReference>
<sequence>MDNPQELLDFWFSDEIRPRHFRSTPEFDQQLKTRFLAVWEQARRGELDSWLASSEGCLALVILLDQFPLNMFRDQPLGYSTEQHSREVANHAILAGFDTQLPTDQRAFLYLPFMHSESLPDQDYSVMLFEAAGMQESVKWAKHHREIIRQFGRFPHRNAVLGRQSSKEELTYLESDQAFHG</sequence>
<name>A0A9E4K167_9GAMM</name>
<dbReference type="Gene3D" id="1.20.58.320">
    <property type="entry name" value="TPR-like"/>
    <property type="match status" value="1"/>
</dbReference>
<comment type="caution">
    <text evidence="1">The sequence shown here is derived from an EMBL/GenBank/DDBJ whole genome shotgun (WGS) entry which is preliminary data.</text>
</comment>
<reference evidence="1" key="1">
    <citation type="journal article" date="2021" name="Proc. Natl. Acad. Sci. U.S.A.">
        <title>Global biogeography of chemosynthetic symbionts reveals both localized and globally distributed symbiont groups. .</title>
        <authorList>
            <person name="Osvatic J.T."/>
            <person name="Wilkins L.G.E."/>
            <person name="Leibrecht L."/>
            <person name="Leray M."/>
            <person name="Zauner S."/>
            <person name="Polzin J."/>
            <person name="Camacho Y."/>
            <person name="Gros O."/>
            <person name="van Gils J.A."/>
            <person name="Eisen J.A."/>
            <person name="Petersen J.M."/>
            <person name="Yuen B."/>
        </authorList>
    </citation>
    <scope>NUCLEOTIDE SEQUENCE</scope>
    <source>
        <strain evidence="1">MAGL173</strain>
    </source>
</reference>
<dbReference type="Gene3D" id="1.25.40.10">
    <property type="entry name" value="Tetratricopeptide repeat domain"/>
    <property type="match status" value="1"/>
</dbReference>
<dbReference type="InterPro" id="IPR010323">
    <property type="entry name" value="DUF924"/>
</dbReference>